<evidence type="ECO:0000313" key="4">
    <source>
        <dbReference type="Proteomes" id="UP001321475"/>
    </source>
</evidence>
<dbReference type="PANTHER" id="PTHR21340:SF0">
    <property type="entry name" value="BIS(5'-NUCLEOSYL)-TETRAPHOSPHATASE [ASYMMETRICAL]"/>
    <property type="match status" value="1"/>
</dbReference>
<accession>A0ABN6XCK8</accession>
<feature type="domain" description="Nudix hydrolase" evidence="2">
    <location>
        <begin position="24"/>
        <end position="164"/>
    </location>
</feature>
<dbReference type="Proteomes" id="UP001321475">
    <property type="component" value="Chromosome"/>
</dbReference>
<dbReference type="CDD" id="cd03673">
    <property type="entry name" value="NUDIX_Ap6A_hydrolase"/>
    <property type="match status" value="1"/>
</dbReference>
<dbReference type="PROSITE" id="PS00893">
    <property type="entry name" value="NUDIX_BOX"/>
    <property type="match status" value="1"/>
</dbReference>
<evidence type="ECO:0000256" key="1">
    <source>
        <dbReference type="ARBA" id="ARBA00022801"/>
    </source>
</evidence>
<dbReference type="InterPro" id="IPR000086">
    <property type="entry name" value="NUDIX_hydrolase_dom"/>
</dbReference>
<sequence>MVAAAQRAAPLRAALGPTHVEHAPVIETAGALVWRMHRDRLEVRLIHRPKYDDWSWPKGKLDTGEAFQTAAAREVCEETGRPVILGVPLPGLQYLTAEGRVKRVHYWAARRADPARDAAPLAARAPVHPVSPQEIDDAVWLPIDEAADRLTRSADRIPLDALATEHHHGRLDTHVVVIARHGRATARSGWYGDEHDRP</sequence>
<dbReference type="PROSITE" id="PS51462">
    <property type="entry name" value="NUDIX"/>
    <property type="match status" value="1"/>
</dbReference>
<dbReference type="InterPro" id="IPR015797">
    <property type="entry name" value="NUDIX_hydrolase-like_dom_sf"/>
</dbReference>
<dbReference type="EMBL" id="AP027729">
    <property type="protein sequence ID" value="BDZ41520.1"/>
    <property type="molecule type" value="Genomic_DNA"/>
</dbReference>
<dbReference type="InterPro" id="IPR020084">
    <property type="entry name" value="NUDIX_hydrolase_CS"/>
</dbReference>
<gene>
    <name evidence="3" type="ORF">GCM10025865_08190</name>
</gene>
<proteinExistence type="predicted"/>
<organism evidence="3 4">
    <name type="scientific">Paraoerskovia sediminicola</name>
    <dbReference type="NCBI Taxonomy" id="1138587"/>
    <lineage>
        <taxon>Bacteria</taxon>
        <taxon>Bacillati</taxon>
        <taxon>Actinomycetota</taxon>
        <taxon>Actinomycetes</taxon>
        <taxon>Micrococcales</taxon>
        <taxon>Cellulomonadaceae</taxon>
        <taxon>Paraoerskovia</taxon>
    </lineage>
</organism>
<protein>
    <recommendedName>
        <fullName evidence="2">Nudix hydrolase domain-containing protein</fullName>
    </recommendedName>
</protein>
<name>A0ABN6XCK8_9CELL</name>
<reference evidence="4" key="1">
    <citation type="journal article" date="2019" name="Int. J. Syst. Evol. Microbiol.">
        <title>The Global Catalogue of Microorganisms (GCM) 10K type strain sequencing project: providing services to taxonomists for standard genome sequencing and annotation.</title>
        <authorList>
            <consortium name="The Broad Institute Genomics Platform"/>
            <consortium name="The Broad Institute Genome Sequencing Center for Infectious Disease"/>
            <person name="Wu L."/>
            <person name="Ma J."/>
        </authorList>
    </citation>
    <scope>NUCLEOTIDE SEQUENCE [LARGE SCALE GENOMIC DNA]</scope>
    <source>
        <strain evidence="4">NBRC 108565</strain>
    </source>
</reference>
<evidence type="ECO:0000313" key="3">
    <source>
        <dbReference type="EMBL" id="BDZ41520.1"/>
    </source>
</evidence>
<evidence type="ECO:0000259" key="2">
    <source>
        <dbReference type="PROSITE" id="PS51462"/>
    </source>
</evidence>
<dbReference type="Gene3D" id="3.90.79.10">
    <property type="entry name" value="Nucleoside Triphosphate Pyrophosphohydrolase"/>
    <property type="match status" value="1"/>
</dbReference>
<dbReference type="PANTHER" id="PTHR21340">
    <property type="entry name" value="DIADENOSINE 5,5-P1,P4-TETRAPHOSPHATE PYROPHOSPHOHYDROLASE MUTT"/>
    <property type="match status" value="1"/>
</dbReference>
<dbReference type="InterPro" id="IPR051325">
    <property type="entry name" value="Nudix_hydrolase_domain"/>
</dbReference>
<keyword evidence="4" id="KW-1185">Reference proteome</keyword>
<dbReference type="SUPFAM" id="SSF55811">
    <property type="entry name" value="Nudix"/>
    <property type="match status" value="1"/>
</dbReference>
<keyword evidence="1" id="KW-0378">Hydrolase</keyword>
<dbReference type="Pfam" id="PF00293">
    <property type="entry name" value="NUDIX"/>
    <property type="match status" value="1"/>
</dbReference>